<dbReference type="PANTHER" id="PTHR44489:SF14">
    <property type="entry name" value="ZINC FINGER CCCH DOMAIN-CONTAINING PROTEIN 59-RELATED"/>
    <property type="match status" value="1"/>
</dbReference>
<dbReference type="InterPro" id="IPR015943">
    <property type="entry name" value="WD40/YVTN_repeat-like_dom_sf"/>
</dbReference>
<protein>
    <submittedName>
        <fullName evidence="2">Uncharacterized protein</fullName>
    </submittedName>
</protein>
<dbReference type="EMBL" id="JAKUCV010004805">
    <property type="protein sequence ID" value="KAJ4833969.1"/>
    <property type="molecule type" value="Genomic_DNA"/>
</dbReference>
<name>A0A9Q0JA58_9ROSI</name>
<keyword evidence="3" id="KW-1185">Reference proteome</keyword>
<dbReference type="AlphaFoldDB" id="A0A9Q0JA58"/>
<reference evidence="2" key="1">
    <citation type="submission" date="2022-02" db="EMBL/GenBank/DDBJ databases">
        <authorList>
            <person name="Henning P.M."/>
            <person name="McCubbin A.G."/>
            <person name="Shore J.S."/>
        </authorList>
    </citation>
    <scope>NUCLEOTIDE SEQUENCE</scope>
    <source>
        <strain evidence="2">F60SS</strain>
        <tissue evidence="2">Leaves</tissue>
    </source>
</reference>
<sequence length="151" mass="16293">MDGTVKVWDMETLGCRQSLKAHDNAVMSLLCLGDGYLVSASLDNTLKVWALTAKDGSFEFIHTHKEQHGILKLCGMLDSHGKPVLLCSCNASACTTWNLSPIVPQFSPPKKSGRFSLVPVASSSPVMQPVSSQYGNGSDATGVITIWQWLP</sequence>
<gene>
    <name evidence="2" type="ORF">Tsubulata_051070</name>
</gene>
<dbReference type="InterPro" id="IPR044715">
    <property type="entry name" value="WDR86-like"/>
</dbReference>
<keyword evidence="1" id="KW-0853">WD repeat</keyword>
<dbReference type="SMART" id="SM00320">
    <property type="entry name" value="WD40"/>
    <property type="match status" value="1"/>
</dbReference>
<comment type="caution">
    <text evidence="2">The sequence shown here is derived from an EMBL/GenBank/DDBJ whole genome shotgun (WGS) entry which is preliminary data.</text>
</comment>
<dbReference type="SUPFAM" id="SSF50978">
    <property type="entry name" value="WD40 repeat-like"/>
    <property type="match status" value="1"/>
</dbReference>
<feature type="repeat" description="WD" evidence="1">
    <location>
        <begin position="19"/>
        <end position="49"/>
    </location>
</feature>
<dbReference type="InterPro" id="IPR001680">
    <property type="entry name" value="WD40_rpt"/>
</dbReference>
<evidence type="ECO:0000313" key="2">
    <source>
        <dbReference type="EMBL" id="KAJ4833969.1"/>
    </source>
</evidence>
<dbReference type="PROSITE" id="PS50082">
    <property type="entry name" value="WD_REPEATS_2"/>
    <property type="match status" value="2"/>
</dbReference>
<dbReference type="Proteomes" id="UP001141552">
    <property type="component" value="Unassembled WGS sequence"/>
</dbReference>
<dbReference type="OrthoDB" id="59941at2759"/>
<dbReference type="InterPro" id="IPR036322">
    <property type="entry name" value="WD40_repeat_dom_sf"/>
</dbReference>
<evidence type="ECO:0000256" key="1">
    <source>
        <dbReference type="PROSITE-ProRule" id="PRU00221"/>
    </source>
</evidence>
<feature type="repeat" description="WD" evidence="1">
    <location>
        <begin position="1"/>
        <end position="12"/>
    </location>
</feature>
<organism evidence="2 3">
    <name type="scientific">Turnera subulata</name>
    <dbReference type="NCBI Taxonomy" id="218843"/>
    <lineage>
        <taxon>Eukaryota</taxon>
        <taxon>Viridiplantae</taxon>
        <taxon>Streptophyta</taxon>
        <taxon>Embryophyta</taxon>
        <taxon>Tracheophyta</taxon>
        <taxon>Spermatophyta</taxon>
        <taxon>Magnoliopsida</taxon>
        <taxon>eudicotyledons</taxon>
        <taxon>Gunneridae</taxon>
        <taxon>Pentapetalae</taxon>
        <taxon>rosids</taxon>
        <taxon>fabids</taxon>
        <taxon>Malpighiales</taxon>
        <taxon>Passifloraceae</taxon>
        <taxon>Turnera</taxon>
    </lineage>
</organism>
<dbReference type="Pfam" id="PF00400">
    <property type="entry name" value="WD40"/>
    <property type="match status" value="1"/>
</dbReference>
<proteinExistence type="predicted"/>
<reference evidence="2" key="2">
    <citation type="journal article" date="2023" name="Plants (Basel)">
        <title>Annotation of the Turnera subulata (Passifloraceae) Draft Genome Reveals the S-Locus Evolved after the Divergence of Turneroideae from Passifloroideae in a Stepwise Manner.</title>
        <authorList>
            <person name="Henning P.M."/>
            <person name="Roalson E.H."/>
            <person name="Mir W."/>
            <person name="McCubbin A.G."/>
            <person name="Shore J.S."/>
        </authorList>
    </citation>
    <scope>NUCLEOTIDE SEQUENCE</scope>
    <source>
        <strain evidence="2">F60SS</strain>
    </source>
</reference>
<evidence type="ECO:0000313" key="3">
    <source>
        <dbReference type="Proteomes" id="UP001141552"/>
    </source>
</evidence>
<dbReference type="Gene3D" id="2.130.10.10">
    <property type="entry name" value="YVTN repeat-like/Quinoprotein amine dehydrogenase"/>
    <property type="match status" value="1"/>
</dbReference>
<dbReference type="PANTHER" id="PTHR44489">
    <property type="match status" value="1"/>
</dbReference>
<accession>A0A9Q0JA58</accession>